<organism evidence="2 3">
    <name type="scientific">Sulfobacillus harzensis</name>
    <dbReference type="NCBI Taxonomy" id="2729629"/>
    <lineage>
        <taxon>Bacteria</taxon>
        <taxon>Bacillati</taxon>
        <taxon>Bacillota</taxon>
        <taxon>Clostridia</taxon>
        <taxon>Eubacteriales</taxon>
        <taxon>Clostridiales Family XVII. Incertae Sedis</taxon>
        <taxon>Sulfobacillus</taxon>
    </lineage>
</organism>
<dbReference type="Pfam" id="PF07301">
    <property type="entry name" value="DUF1453"/>
    <property type="match status" value="1"/>
</dbReference>
<feature type="transmembrane region" description="Helical" evidence="1">
    <location>
        <begin position="37"/>
        <end position="54"/>
    </location>
</feature>
<dbReference type="Proteomes" id="UP000533476">
    <property type="component" value="Unassembled WGS sequence"/>
</dbReference>
<evidence type="ECO:0008006" key="4">
    <source>
        <dbReference type="Google" id="ProtNLM"/>
    </source>
</evidence>
<name>A0A7Y0L7B0_9FIRM</name>
<dbReference type="AlphaFoldDB" id="A0A7Y0L7B0"/>
<evidence type="ECO:0000313" key="3">
    <source>
        <dbReference type="Proteomes" id="UP000533476"/>
    </source>
</evidence>
<accession>A0A7Y0L7B0</accession>
<evidence type="ECO:0000256" key="1">
    <source>
        <dbReference type="SAM" id="Phobius"/>
    </source>
</evidence>
<dbReference type="RefSeq" id="WP_169102848.1">
    <property type="nucleotide sequence ID" value="NZ_JABBVZ010000130.1"/>
</dbReference>
<keyword evidence="3" id="KW-1185">Reference proteome</keyword>
<feature type="transmembrane region" description="Helical" evidence="1">
    <location>
        <begin position="127"/>
        <end position="152"/>
    </location>
</feature>
<comment type="caution">
    <text evidence="2">The sequence shown here is derived from an EMBL/GenBank/DDBJ whole genome shotgun (WGS) entry which is preliminary data.</text>
</comment>
<feature type="transmembrane region" description="Helical" evidence="1">
    <location>
        <begin position="60"/>
        <end position="81"/>
    </location>
</feature>
<gene>
    <name evidence="2" type="ORF">HIJ39_20190</name>
</gene>
<dbReference type="InterPro" id="IPR058247">
    <property type="entry name" value="DUF1453"/>
</dbReference>
<dbReference type="EMBL" id="JABBVZ010000130">
    <property type="protein sequence ID" value="NMP24638.1"/>
    <property type="molecule type" value="Genomic_DNA"/>
</dbReference>
<protein>
    <recommendedName>
        <fullName evidence="4">DUF1453 domain-containing protein</fullName>
    </recommendedName>
</protein>
<keyword evidence="1" id="KW-1133">Transmembrane helix</keyword>
<feature type="transmembrane region" description="Helical" evidence="1">
    <location>
        <begin position="93"/>
        <end position="115"/>
    </location>
</feature>
<proteinExistence type="predicted"/>
<keyword evidence="1" id="KW-0472">Membrane</keyword>
<keyword evidence="1" id="KW-0812">Transmembrane</keyword>
<sequence>MEVWPTTSAILIVLVALMMGVDSVRDGGWAIVRPVTTIGRMILLLGAAATVLFGRGLPSLFVVTGAIVGTAVGVALSRLGARTMKFRQAKTGLLFRTNTAIAILPVLVVLVRIVLVGPPQWLPSPDGLTQGALIALCDFLFLSYWSATYLVALLRGDQYLLNAATMEHSPSSAGVKADD</sequence>
<evidence type="ECO:0000313" key="2">
    <source>
        <dbReference type="EMBL" id="NMP24638.1"/>
    </source>
</evidence>
<feature type="transmembrane region" description="Helical" evidence="1">
    <location>
        <begin position="6"/>
        <end position="25"/>
    </location>
</feature>
<reference evidence="2 3" key="1">
    <citation type="submission" date="2020-04" db="EMBL/GenBank/DDBJ databases">
        <authorList>
            <person name="Zhang R."/>
            <person name="Schippers A."/>
        </authorList>
    </citation>
    <scope>NUCLEOTIDE SEQUENCE [LARGE SCALE GENOMIC DNA]</scope>
    <source>
        <strain evidence="2 3">DSM 109850</strain>
    </source>
</reference>